<dbReference type="Proteomes" id="UP000245133">
    <property type="component" value="Unassembled WGS sequence"/>
</dbReference>
<protein>
    <submittedName>
        <fullName evidence="1">Uncharacterized protein</fullName>
    </submittedName>
</protein>
<dbReference type="RefSeq" id="WP_108978374.1">
    <property type="nucleotide sequence ID" value="NZ_BFBB01000009.1"/>
</dbReference>
<evidence type="ECO:0000313" key="2">
    <source>
        <dbReference type="Proteomes" id="UP000245133"/>
    </source>
</evidence>
<accession>A0A2P2E555</accession>
<proteinExistence type="predicted"/>
<evidence type="ECO:0000313" key="1">
    <source>
        <dbReference type="EMBL" id="GBF51994.1"/>
    </source>
</evidence>
<dbReference type="OrthoDB" id="332844at2"/>
<dbReference type="AlphaFoldDB" id="A0A2P2E555"/>
<name>A0A2P2E555_9LEPT</name>
<reference evidence="1 2" key="1">
    <citation type="submission" date="2018-02" db="EMBL/GenBank/DDBJ databases">
        <title>Novel Leptospira species isolated from soil and water in Japan.</title>
        <authorList>
            <person name="Nakao R."/>
            <person name="Masuzawa T."/>
        </authorList>
    </citation>
    <scope>NUCLEOTIDE SEQUENCE [LARGE SCALE GENOMIC DNA]</scope>
    <source>
        <strain evidence="1 2">YH101</strain>
    </source>
</reference>
<organism evidence="1 2">
    <name type="scientific">Leptospira ryugenii</name>
    <dbReference type="NCBI Taxonomy" id="1917863"/>
    <lineage>
        <taxon>Bacteria</taxon>
        <taxon>Pseudomonadati</taxon>
        <taxon>Spirochaetota</taxon>
        <taxon>Spirochaetia</taxon>
        <taxon>Leptospirales</taxon>
        <taxon>Leptospiraceae</taxon>
        <taxon>Leptospira</taxon>
    </lineage>
</organism>
<gene>
    <name evidence="1" type="ORF">LPTSP4_35320</name>
</gene>
<comment type="caution">
    <text evidence="1">The sequence shown here is derived from an EMBL/GenBank/DDBJ whole genome shotgun (WGS) entry which is preliminary data.</text>
</comment>
<sequence>MHGHDWAFIEAKRIEEGFSFHTKLSLWLQEYLSLPSNTLIKVYEVKCGENNCPVEEVKLLWDTGNGEESLQVGRGKEKILKQDVYLAKAKQKQG</sequence>
<keyword evidence="2" id="KW-1185">Reference proteome</keyword>
<dbReference type="EMBL" id="BFBB01000009">
    <property type="protein sequence ID" value="GBF51994.1"/>
    <property type="molecule type" value="Genomic_DNA"/>
</dbReference>